<evidence type="ECO:0000256" key="4">
    <source>
        <dbReference type="ARBA" id="ARBA00022617"/>
    </source>
</evidence>
<evidence type="ECO:0000256" key="6">
    <source>
        <dbReference type="ARBA" id="ARBA00023002"/>
    </source>
</evidence>
<dbReference type="InterPro" id="IPR036396">
    <property type="entry name" value="Cyt_P450_sf"/>
</dbReference>
<evidence type="ECO:0000256" key="3">
    <source>
        <dbReference type="ARBA" id="ARBA00010617"/>
    </source>
</evidence>
<dbReference type="Gene3D" id="1.10.630.10">
    <property type="entry name" value="Cytochrome P450"/>
    <property type="match status" value="1"/>
</dbReference>
<dbReference type="GO" id="GO:0004497">
    <property type="term" value="F:monooxygenase activity"/>
    <property type="evidence" value="ECO:0007669"/>
    <property type="project" value="UniProtKB-KW"/>
</dbReference>
<dbReference type="PANTHER" id="PTHR46300">
    <property type="entry name" value="P450, PUTATIVE (EUROFUNG)-RELATED-RELATED"/>
    <property type="match status" value="1"/>
</dbReference>
<sequence>MAFETTNGILLAASLFAGIVLYLQKRKRYTLPYPPGPKKHFLLGNLLDVPTTFAWKRYAEWGKTFDSDVLHLSVAGSHFIILNSFKAANDLFEKRSSIYSSRAQMTMFSELIGWDWLMSGMVYGEPWRERRKAFQQYFHVGNAHLYEPVQMQAVRKMLPRLLKEPEDFLSITRHALGSMALTLAYGLDIQEKNDPYLRVSEAAVKSIGEVAIPGAFLVDMIPALKYVPEFFPGAGFKKKARIWRKVQENMREIPFAATLKNIASGSAKVSFTSTCLENLDESRDVDHQRTIIKDTAGNMFAAATDTTISAIHTFFVAMLCFPEVQKKAQQEIDRVLQGRLPEFSDEADLPYLSALVKETLRWEPSTPIGVPHYSSEDDVYNGYHIPKGSLVIGNAWAMLHNEEDYPEPSLFKPERFIKDGKLNPNVRDPAEMAFGFGRRLCPGNHIAISALWLTAATVLATFNITEAIDDDGRPIKPCVEYESALICHPLPFKCTIKPRSKECTMLIQAAADSY</sequence>
<organism evidence="12">
    <name type="scientific">Psilocybe cubensis</name>
    <name type="common">Psychedelic mushroom</name>
    <name type="synonym">Stropharia cubensis</name>
    <dbReference type="NCBI Taxonomy" id="181762"/>
    <lineage>
        <taxon>Eukaryota</taxon>
        <taxon>Fungi</taxon>
        <taxon>Dikarya</taxon>
        <taxon>Basidiomycota</taxon>
        <taxon>Agaricomycotina</taxon>
        <taxon>Agaricomycetes</taxon>
        <taxon>Agaricomycetidae</taxon>
        <taxon>Agaricales</taxon>
        <taxon>Agaricineae</taxon>
        <taxon>Strophariaceae</taxon>
        <taxon>Psilocybe</taxon>
    </lineage>
</organism>
<keyword evidence="4 9" id="KW-0349">Heme</keyword>
<name>A0A8H7XQB1_PSICU</name>
<dbReference type="InterPro" id="IPR002401">
    <property type="entry name" value="Cyt_P450_E_grp-I"/>
</dbReference>
<dbReference type="Pfam" id="PF00067">
    <property type="entry name" value="p450"/>
    <property type="match status" value="1"/>
</dbReference>
<accession>A0A8H7XQB1</accession>
<dbReference type="GO" id="GO:0005506">
    <property type="term" value="F:iron ion binding"/>
    <property type="evidence" value="ECO:0007669"/>
    <property type="project" value="InterPro"/>
</dbReference>
<dbReference type="SUPFAM" id="SSF48264">
    <property type="entry name" value="Cytochrome P450"/>
    <property type="match status" value="1"/>
</dbReference>
<keyword evidence="11" id="KW-1133">Transmembrane helix</keyword>
<dbReference type="InterPro" id="IPR017972">
    <property type="entry name" value="Cyt_P450_CS"/>
</dbReference>
<keyword evidence="7 9" id="KW-0408">Iron</keyword>
<dbReference type="PRINTS" id="PR00463">
    <property type="entry name" value="EP450I"/>
</dbReference>
<proteinExistence type="inferred from homology"/>
<dbReference type="InterPro" id="IPR050364">
    <property type="entry name" value="Cytochrome_P450_fung"/>
</dbReference>
<dbReference type="PANTHER" id="PTHR46300:SF7">
    <property type="entry name" value="P450, PUTATIVE (EUROFUNG)-RELATED"/>
    <property type="match status" value="1"/>
</dbReference>
<gene>
    <name evidence="12" type="ORF">JR316_010503</name>
</gene>
<protein>
    <recommendedName>
        <fullName evidence="13">Cytochrome P450</fullName>
    </recommendedName>
</protein>
<keyword evidence="11" id="KW-0472">Membrane</keyword>
<dbReference type="PRINTS" id="PR00385">
    <property type="entry name" value="P450"/>
</dbReference>
<dbReference type="GO" id="GO:0020037">
    <property type="term" value="F:heme binding"/>
    <property type="evidence" value="ECO:0007669"/>
    <property type="project" value="InterPro"/>
</dbReference>
<evidence type="ECO:0000256" key="5">
    <source>
        <dbReference type="ARBA" id="ARBA00022723"/>
    </source>
</evidence>
<keyword evidence="11" id="KW-0812">Transmembrane</keyword>
<feature type="transmembrane region" description="Helical" evidence="11">
    <location>
        <begin position="6"/>
        <end position="23"/>
    </location>
</feature>
<evidence type="ECO:0000256" key="11">
    <source>
        <dbReference type="SAM" id="Phobius"/>
    </source>
</evidence>
<comment type="caution">
    <text evidence="12">The sequence shown here is derived from an EMBL/GenBank/DDBJ whole genome shotgun (WGS) entry which is preliminary data.</text>
</comment>
<keyword evidence="8 10" id="KW-0503">Monooxygenase</keyword>
<reference evidence="12" key="1">
    <citation type="submission" date="2021-02" db="EMBL/GenBank/DDBJ databases">
        <title>Psilocybe cubensis genome.</title>
        <authorList>
            <person name="Mckernan K.J."/>
            <person name="Crawford S."/>
            <person name="Trippe A."/>
            <person name="Kane L.T."/>
            <person name="Mclaughlin S."/>
        </authorList>
    </citation>
    <scope>NUCLEOTIDE SEQUENCE [LARGE SCALE GENOMIC DNA]</scope>
    <source>
        <strain evidence="12">MGC-MH-2018</strain>
    </source>
</reference>
<keyword evidence="5 9" id="KW-0479">Metal-binding</keyword>
<evidence type="ECO:0000256" key="10">
    <source>
        <dbReference type="RuleBase" id="RU000461"/>
    </source>
</evidence>
<keyword evidence="6 10" id="KW-0560">Oxidoreductase</keyword>
<comment type="similarity">
    <text evidence="3 10">Belongs to the cytochrome P450 family.</text>
</comment>
<evidence type="ECO:0000256" key="9">
    <source>
        <dbReference type="PIRSR" id="PIRSR602401-1"/>
    </source>
</evidence>
<evidence type="ECO:0000256" key="8">
    <source>
        <dbReference type="ARBA" id="ARBA00023033"/>
    </source>
</evidence>
<evidence type="ECO:0000256" key="7">
    <source>
        <dbReference type="ARBA" id="ARBA00023004"/>
    </source>
</evidence>
<feature type="binding site" description="axial binding residue" evidence="9">
    <location>
        <position position="441"/>
    </location>
    <ligand>
        <name>heme</name>
        <dbReference type="ChEBI" id="CHEBI:30413"/>
    </ligand>
    <ligandPart>
        <name>Fe</name>
        <dbReference type="ChEBI" id="CHEBI:18248"/>
    </ligandPart>
</feature>
<dbReference type="GO" id="GO:0016705">
    <property type="term" value="F:oxidoreductase activity, acting on paired donors, with incorporation or reduction of molecular oxygen"/>
    <property type="evidence" value="ECO:0007669"/>
    <property type="project" value="InterPro"/>
</dbReference>
<evidence type="ECO:0000256" key="1">
    <source>
        <dbReference type="ARBA" id="ARBA00001971"/>
    </source>
</evidence>
<dbReference type="CDD" id="cd11065">
    <property type="entry name" value="CYP64-like"/>
    <property type="match status" value="1"/>
</dbReference>
<dbReference type="PROSITE" id="PS00086">
    <property type="entry name" value="CYTOCHROME_P450"/>
    <property type="match status" value="1"/>
</dbReference>
<evidence type="ECO:0000256" key="2">
    <source>
        <dbReference type="ARBA" id="ARBA00005179"/>
    </source>
</evidence>
<evidence type="ECO:0008006" key="13">
    <source>
        <dbReference type="Google" id="ProtNLM"/>
    </source>
</evidence>
<evidence type="ECO:0000313" key="12">
    <source>
        <dbReference type="EMBL" id="KAG5164858.1"/>
    </source>
</evidence>
<comment type="pathway">
    <text evidence="2">Secondary metabolite biosynthesis.</text>
</comment>
<dbReference type="EMBL" id="JAFIQS010000011">
    <property type="protein sequence ID" value="KAG5164858.1"/>
    <property type="molecule type" value="Genomic_DNA"/>
</dbReference>
<comment type="cofactor">
    <cofactor evidence="1 9">
        <name>heme</name>
        <dbReference type="ChEBI" id="CHEBI:30413"/>
    </cofactor>
</comment>
<dbReference type="InterPro" id="IPR001128">
    <property type="entry name" value="Cyt_P450"/>
</dbReference>
<dbReference type="AlphaFoldDB" id="A0A8H7XQB1"/>